<evidence type="ECO:0000256" key="2">
    <source>
        <dbReference type="SAM" id="MobiDB-lite"/>
    </source>
</evidence>
<feature type="region of interest" description="Disordered" evidence="2">
    <location>
        <begin position="1833"/>
        <end position="1878"/>
    </location>
</feature>
<feature type="compositionally biased region" description="Low complexity" evidence="2">
    <location>
        <begin position="1508"/>
        <end position="1517"/>
    </location>
</feature>
<feature type="compositionally biased region" description="Polar residues" evidence="2">
    <location>
        <begin position="1864"/>
        <end position="1873"/>
    </location>
</feature>
<dbReference type="SUPFAM" id="SSF53850">
    <property type="entry name" value="Periplasmic binding protein-like II"/>
    <property type="match status" value="2"/>
</dbReference>
<dbReference type="GO" id="GO:0016799">
    <property type="term" value="F:hydrolase activity, hydrolyzing N-glycosyl compounds"/>
    <property type="evidence" value="ECO:0007669"/>
    <property type="project" value="InterPro"/>
</dbReference>
<keyword evidence="3" id="KW-0732">Signal</keyword>
<dbReference type="Proteomes" id="UP000751190">
    <property type="component" value="Unassembled WGS sequence"/>
</dbReference>
<dbReference type="Pfam" id="PF12849">
    <property type="entry name" value="PBP_like_2"/>
    <property type="match status" value="1"/>
</dbReference>
<feature type="chain" id="PRO_5035319566" description="PBP domain-containing protein" evidence="3">
    <location>
        <begin position="32"/>
        <end position="2408"/>
    </location>
</feature>
<keyword evidence="6" id="KW-1185">Reference proteome</keyword>
<dbReference type="InterPro" id="IPR050962">
    <property type="entry name" value="Phosphate-bind_PstS"/>
</dbReference>
<feature type="compositionally biased region" description="Gly residues" evidence="2">
    <location>
        <begin position="1518"/>
        <end position="1531"/>
    </location>
</feature>
<feature type="compositionally biased region" description="Polar residues" evidence="2">
    <location>
        <begin position="2360"/>
        <end position="2371"/>
    </location>
</feature>
<feature type="compositionally biased region" description="Low complexity" evidence="2">
    <location>
        <begin position="2155"/>
        <end position="2168"/>
    </location>
</feature>
<feature type="region of interest" description="Disordered" evidence="2">
    <location>
        <begin position="2329"/>
        <end position="2377"/>
    </location>
</feature>
<feature type="signal peptide" evidence="3">
    <location>
        <begin position="1"/>
        <end position="31"/>
    </location>
</feature>
<dbReference type="OrthoDB" id="194468at2759"/>
<proteinExistence type="inferred from homology"/>
<dbReference type="Gene3D" id="3.40.190.10">
    <property type="entry name" value="Periplasmic binding protein-like II"/>
    <property type="match status" value="3"/>
</dbReference>
<evidence type="ECO:0000259" key="4">
    <source>
        <dbReference type="Pfam" id="PF12849"/>
    </source>
</evidence>
<feature type="compositionally biased region" description="Low complexity" evidence="2">
    <location>
        <begin position="2107"/>
        <end position="2130"/>
    </location>
</feature>
<evidence type="ECO:0000313" key="5">
    <source>
        <dbReference type="EMBL" id="KAG8465493.1"/>
    </source>
</evidence>
<evidence type="ECO:0000256" key="3">
    <source>
        <dbReference type="SAM" id="SignalP"/>
    </source>
</evidence>
<feature type="compositionally biased region" description="Acidic residues" evidence="2">
    <location>
        <begin position="2339"/>
        <end position="2350"/>
    </location>
</feature>
<gene>
    <name evidence="5" type="ORF">KFE25_002800</name>
</gene>
<organism evidence="5 6">
    <name type="scientific">Diacronema lutheri</name>
    <name type="common">Unicellular marine alga</name>
    <name type="synonym">Monochrysis lutheri</name>
    <dbReference type="NCBI Taxonomy" id="2081491"/>
    <lineage>
        <taxon>Eukaryota</taxon>
        <taxon>Haptista</taxon>
        <taxon>Haptophyta</taxon>
        <taxon>Pavlovophyceae</taxon>
        <taxon>Pavlovales</taxon>
        <taxon>Pavlovaceae</taxon>
        <taxon>Diacronema</taxon>
    </lineage>
</organism>
<dbReference type="InterPro" id="IPR024370">
    <property type="entry name" value="PBP_domain"/>
</dbReference>
<feature type="compositionally biased region" description="Pro residues" evidence="2">
    <location>
        <begin position="1484"/>
        <end position="1493"/>
    </location>
</feature>
<feature type="region of interest" description="Disordered" evidence="2">
    <location>
        <begin position="1453"/>
        <end position="1534"/>
    </location>
</feature>
<dbReference type="InterPro" id="IPR036452">
    <property type="entry name" value="Ribo_hydro-like"/>
</dbReference>
<protein>
    <recommendedName>
        <fullName evidence="4">PBP domain-containing protein</fullName>
    </recommendedName>
</protein>
<reference evidence="5" key="1">
    <citation type="submission" date="2021-05" db="EMBL/GenBank/DDBJ databases">
        <title>The genome of the haptophyte Pavlova lutheri (Diacronema luteri, Pavlovales) - a model for lipid biosynthesis in eukaryotic algae.</title>
        <authorList>
            <person name="Hulatt C.J."/>
            <person name="Posewitz M.C."/>
        </authorList>
    </citation>
    <scope>NUCLEOTIDE SEQUENCE</scope>
    <source>
        <strain evidence="5">NIVA-4/92</strain>
    </source>
</reference>
<feature type="region of interest" description="Disordered" evidence="2">
    <location>
        <begin position="1628"/>
        <end position="1669"/>
    </location>
</feature>
<dbReference type="SUPFAM" id="SSF53590">
    <property type="entry name" value="Nucleoside hydrolase"/>
    <property type="match status" value="1"/>
</dbReference>
<feature type="region of interest" description="Disordered" evidence="2">
    <location>
        <begin position="1950"/>
        <end position="1969"/>
    </location>
</feature>
<feature type="region of interest" description="Disordered" evidence="2">
    <location>
        <begin position="1252"/>
        <end position="1275"/>
    </location>
</feature>
<feature type="region of interest" description="Disordered" evidence="2">
    <location>
        <begin position="1298"/>
        <end position="1339"/>
    </location>
</feature>
<feature type="region of interest" description="Disordered" evidence="2">
    <location>
        <begin position="1698"/>
        <end position="1728"/>
    </location>
</feature>
<name>A0A8J5XJ33_DIALT</name>
<comment type="caution">
    <text evidence="5">The sequence shown here is derived from an EMBL/GenBank/DDBJ whole genome shotgun (WGS) entry which is preliminary data.</text>
</comment>
<dbReference type="PANTHER" id="PTHR42996:SF1">
    <property type="entry name" value="PHOSPHATE-BINDING PROTEIN PSTS"/>
    <property type="match status" value="1"/>
</dbReference>
<dbReference type="Gene3D" id="3.90.245.10">
    <property type="entry name" value="Ribonucleoside hydrolase-like"/>
    <property type="match status" value="1"/>
</dbReference>
<feature type="region of interest" description="Disordered" evidence="2">
    <location>
        <begin position="2082"/>
        <end position="2131"/>
    </location>
</feature>
<dbReference type="PANTHER" id="PTHR42996">
    <property type="entry name" value="PHOSPHATE-BINDING PROTEIN PSTS"/>
    <property type="match status" value="1"/>
</dbReference>
<feature type="domain" description="PBP" evidence="4">
    <location>
        <begin position="67"/>
        <end position="355"/>
    </location>
</feature>
<evidence type="ECO:0000313" key="6">
    <source>
        <dbReference type="Proteomes" id="UP000751190"/>
    </source>
</evidence>
<evidence type="ECO:0000256" key="1">
    <source>
        <dbReference type="ARBA" id="ARBA00008725"/>
    </source>
</evidence>
<comment type="similarity">
    <text evidence="1">Belongs to the PstS family.</text>
</comment>
<feature type="compositionally biased region" description="Polar residues" evidence="2">
    <location>
        <begin position="1465"/>
        <end position="1474"/>
    </location>
</feature>
<feature type="compositionally biased region" description="Low complexity" evidence="2">
    <location>
        <begin position="1950"/>
        <end position="1963"/>
    </location>
</feature>
<feature type="compositionally biased region" description="Low complexity" evidence="2">
    <location>
        <begin position="1298"/>
        <end position="1313"/>
    </location>
</feature>
<feature type="region of interest" description="Disordered" evidence="2">
    <location>
        <begin position="2155"/>
        <end position="2231"/>
    </location>
</feature>
<accession>A0A8J5XJ33</accession>
<sequence length="2408" mass="250447">MNVAATPTARAPRRRAARAAAVLALASLGGATNTSQSVSIFEQCARADAAGAFAARLASAELICACGSSLATPLFQLVPFAYAELGRVTYSPTGSTVGVNSVARALVDFAGTEALVSASVYNEFPDLRLHPFLASAVVPIVNLPELERAGLSLVLGRDVLPRIFLGDVHRWDDPSILALQEGGAAGLAAALLANRTGDAAEIRVVVRDDGSGTSEIFTRALSSFSPDFAARIGGKATLDWCEDGMEALRCPSTAGGSDNIAPTDTGSAPFYVAGQCVANGAKRNCFGASGECEGVAWELSSGYRTSGAVTCNKTAHGGRAWRYWRGWTNAGVAAAVLAQSGSIGYASLADALAYGVQRASLVNRAGQAVTAGSDSVSFALLELGGQIIEDGSADLNDLSGLYVWPIVGVSYLVLRSGVDQRTLEPRMADAPDMFACDVRARTLDFLEWLLLSPTAIAAGEQLGYTMMPEFIARNVAADMRAQSYCDAAAPRRVRLPPAATPALVYTADESHALATALIAAARALPELGVWEPEIVYGRALPLSRLQPVAGEPEARVGVSVGISTFAQHNGEGAGGAGGAGVGVVAAPLYMSGVVPLYHLTRRAAGAAAPEPAVVAEEHIDVTMSLAQLADVLLGRIATWREIEPSLPATNITIVFHTADSEATRTVTHALSHVNAEFAAAIGERERWLPAHLRALGERVVLASTAADVVAAVANTVSSIGLLAVPSAPAGSAPQYARLSHATGAPPVTFSVASLGACYADVARINHTSVGLGRAFVTYGELHSEVVGCWPLATSYAVVLHETLVGQSRCLPTDARAGTGPSAALRFAEWMLASDAVARGMEEYGVAVAPAAVRAASLARTLAHDCNPRNAGASEPSAQATTTTTVLSQPSETLYTTPVIVVAACLMLLIWCAAAAAHHYRRSFLRLQAALARAPPEDLVIISDPGADLDDEMAMIMARFLEENHYIRLRAVIANLRPEKERARLVRGTLDLLGMQHVNVGIGTDGGSLTHTDLFSPTAPYITPLLSMRMLALEPGRALLYRTLRAAADGSLTLLCISSQKDAALFLRDNAQLCAAKLKHVVVMGGLDVDASKARGVLTPDTAHNNTFDKAASDFFHRRCHELSVPLTIVTRHAAYAAPVLREIYDHLAQSGSPIGWRLRKVQRDSIERLWRRACSPPGSLEREGLPERCDARWFSRTFCGSELATADRAHDDPVWDLVVSFNMYDVIALLACSPALSAQLFEPVLVELPPPRGARGGSAPPGGAADRSARGSRRSTVSSSLLARASVPFKVPQLLVSRPSAGDRASSRASARVSHQEPPKSQSGSPRSPRLASAGSAAVAEPRRAALPAVRLIGRSAEVHGIKSVADLRIFIHRGIARGIGAQSEFSTQEHVLYATVNSPLRVGTVPSLLLLRALTEYNLLSCVAVLAFESPRAGAQPPPLAHARPLFQRAANRRTRERERQQASLSHQSSDFDLSSHLGDGAQPPPPPPPPLAAVREAAESARQSLAADADATSATDGGGQGGGGEGGSGARLSTPVLEMANALGLSAKAPVLTFDEYAGLSAHESAEAELAMLRETYARAPPTGMRLVLPEVPPLIALFSKRHPLLFREKTEVVIFLGALRPPPAGANAADANASGGGAHGAPARDAELRASSSVAGTGASLADEGRASAQEVSNGLGSGLKWARSLRVMGSLRVGESEASGHGSQHGAASDAVDDDGSDGVHGARRDGARELDVSAELPACMGGAGSWHHQAAADVLAQQCKLLGIPMLLLPPALVYGPCALPPSAFEALRHVGGGRTAERAYEHVRGAMDGVWATALAEEAAALARLRRTATTEPTRRSVRSEASAAGTGGVASEPGSRPLSQQPSTMAASARATLSEATAPLTELLDTMRASIASAVQRPGSLVTPNATASTGAGALAPGDSVSALPWTRARFLAMYVDPLVPAPWSSAPGPSASGSPDSRRARSRVYPFAPRPTARPTPAAAESAGTELGSMHELALALDGHESALDGADADQDAPGFVWPYLDRVGTEGAMLLIAASRKMCAHYFEVASAVQVRGTMHVELGLRVATAVGARAPPVEVSPAHARRSTPSPSGKLPRPSGRAPSRAQSGAQSGAESASSGAPSADGYAREMGVFMTRLMLKAATFNSSHYSSSSSSSSLSHSATPRARAETDSDASVGPQTGAGSTAGGGGRSAPLPTTPHRTPAQGRRSSRERAGPSLALGSGASATPSVELLGPLDMPASVDVWRAARQFVWRVEVHDSYCAPTTIRCGGLGDFELSDELPAWLHVNVEVSRRGRASGRLSRTSSWLGLGTIARLRSALGAGKGGAADGESGGEDAESDAPDGLEGSPGSRGLQTVAQSQKLTAANEERENARLEEIMRTAHATLAPGGPRSLRSMRASM</sequence>
<dbReference type="EMBL" id="JAGTXO010000010">
    <property type="protein sequence ID" value="KAG8465493.1"/>
    <property type="molecule type" value="Genomic_DNA"/>
</dbReference>